<evidence type="ECO:0000313" key="6">
    <source>
        <dbReference type="Proteomes" id="UP001214638"/>
    </source>
</evidence>
<dbReference type="EMBL" id="JALLKP010000002">
    <property type="protein sequence ID" value="KAK2196895.1"/>
    <property type="molecule type" value="Genomic_DNA"/>
</dbReference>
<evidence type="ECO:0000256" key="2">
    <source>
        <dbReference type="ARBA" id="ARBA00022475"/>
    </source>
</evidence>
<proteinExistence type="predicted"/>
<dbReference type="GeneID" id="94336442"/>
<feature type="compositionally biased region" description="Basic and acidic residues" evidence="3">
    <location>
        <begin position="1"/>
        <end position="10"/>
    </location>
</feature>
<dbReference type="RefSeq" id="XP_067803737.1">
    <property type="nucleotide sequence ID" value="XM_067947173.1"/>
</dbReference>
<dbReference type="GO" id="GO:0005886">
    <property type="term" value="C:plasma membrane"/>
    <property type="evidence" value="ECO:0007669"/>
    <property type="project" value="UniProtKB-SubCell"/>
</dbReference>
<keyword evidence="4" id="KW-1133">Transmembrane helix</keyword>
<dbReference type="KEGG" id="bdw:94336442"/>
<comment type="caution">
    <text evidence="5">The sequence shown here is derived from an EMBL/GenBank/DDBJ whole genome shotgun (WGS) entry which is preliminary data.</text>
</comment>
<evidence type="ECO:0000256" key="1">
    <source>
        <dbReference type="ARBA" id="ARBA00004236"/>
    </source>
</evidence>
<evidence type="ECO:0000256" key="4">
    <source>
        <dbReference type="SAM" id="Phobius"/>
    </source>
</evidence>
<keyword evidence="4" id="KW-0812">Transmembrane</keyword>
<dbReference type="InterPro" id="IPR000884">
    <property type="entry name" value="TSP1_rpt"/>
</dbReference>
<gene>
    <name evidence="5" type="ORF">BdWA1_002144</name>
</gene>
<sequence>MSPNKVKAEGDTSPNDKIAGDSDDAKFDLMYRSAESKGLRLPSRDELPDFITPNDYRVALLNVTSEYEGMYTLFQKIRFEKLRKVLPLHGWNPFEQLYNNVCTPFLSSDIDGFDFDDQTGSCKCPNRLPPCMRTKALEDRGVWMQRLNEMSENSKLTKPINKLNIGTKYLVTIDYNGNIKESDAPKTGKLENKNKCNNIDVVLCSVKEENTATTQWSPWGGCSRQCGNGRQERFKINYKDGVRSLQFEHRSCALSSCTVVHQPNIPSCFLVRTPPNPVQKISIVNNCKCPDEQDLICSSTEALQSISSWLPEFRKFCKSTLSNYPIDIFQEELPQLSTRFIGRVIQIRFRDGFYFDCTENWGRLDEGDVTVYCKVGSPLLCRNIIDSQKSNVVFIENSSSVKQRFFTSPFVIVLATVIFLYGMVKLLFKSGKRF</sequence>
<reference evidence="5" key="1">
    <citation type="journal article" date="2023" name="Nat. Microbiol.">
        <title>Babesia duncani multi-omics identifies virulence factors and drug targets.</title>
        <authorList>
            <person name="Singh P."/>
            <person name="Lonardi S."/>
            <person name="Liang Q."/>
            <person name="Vydyam P."/>
            <person name="Khabirova E."/>
            <person name="Fang T."/>
            <person name="Gihaz S."/>
            <person name="Thekkiniath J."/>
            <person name="Munshi M."/>
            <person name="Abel S."/>
            <person name="Ciampossin L."/>
            <person name="Batugedara G."/>
            <person name="Gupta M."/>
            <person name="Lu X.M."/>
            <person name="Lenz T."/>
            <person name="Chakravarty S."/>
            <person name="Cornillot E."/>
            <person name="Hu Y."/>
            <person name="Ma W."/>
            <person name="Gonzalez L.M."/>
            <person name="Sanchez S."/>
            <person name="Estrada K."/>
            <person name="Sanchez-Flores A."/>
            <person name="Montero E."/>
            <person name="Harb O.S."/>
            <person name="Le Roch K.G."/>
            <person name="Mamoun C.B."/>
        </authorList>
    </citation>
    <scope>NUCLEOTIDE SEQUENCE</scope>
    <source>
        <strain evidence="5">WA1</strain>
    </source>
</reference>
<feature type="region of interest" description="Disordered" evidence="3">
    <location>
        <begin position="1"/>
        <end position="23"/>
    </location>
</feature>
<dbReference type="SUPFAM" id="SSF82895">
    <property type="entry name" value="TSP-1 type 1 repeat"/>
    <property type="match status" value="1"/>
</dbReference>
<organism evidence="5 6">
    <name type="scientific">Babesia duncani</name>
    <dbReference type="NCBI Taxonomy" id="323732"/>
    <lineage>
        <taxon>Eukaryota</taxon>
        <taxon>Sar</taxon>
        <taxon>Alveolata</taxon>
        <taxon>Apicomplexa</taxon>
        <taxon>Aconoidasida</taxon>
        <taxon>Piroplasmida</taxon>
        <taxon>Babesiidae</taxon>
        <taxon>Babesia</taxon>
    </lineage>
</organism>
<comment type="subcellular location">
    <subcellularLocation>
        <location evidence="1">Cell membrane</location>
    </subcellularLocation>
</comment>
<keyword evidence="4" id="KW-0472">Membrane</keyword>
<feature type="transmembrane region" description="Helical" evidence="4">
    <location>
        <begin position="405"/>
        <end position="428"/>
    </location>
</feature>
<dbReference type="AlphaFoldDB" id="A0AAD9PL76"/>
<keyword evidence="2" id="KW-1003">Cell membrane</keyword>
<keyword evidence="6" id="KW-1185">Reference proteome</keyword>
<dbReference type="SMART" id="SM00209">
    <property type="entry name" value="TSP1"/>
    <property type="match status" value="1"/>
</dbReference>
<dbReference type="Proteomes" id="UP001214638">
    <property type="component" value="Unassembled WGS sequence"/>
</dbReference>
<dbReference type="PROSITE" id="PS50092">
    <property type="entry name" value="TSP1"/>
    <property type="match status" value="1"/>
</dbReference>
<accession>A0AAD9PL76</accession>
<dbReference type="InterPro" id="IPR036383">
    <property type="entry name" value="TSP1_rpt_sf"/>
</dbReference>
<name>A0AAD9PL76_9APIC</name>
<evidence type="ECO:0000313" key="5">
    <source>
        <dbReference type="EMBL" id="KAK2196895.1"/>
    </source>
</evidence>
<protein>
    <submittedName>
        <fullName evidence="5">Bifunctional Thrombospondin type-1 (TSP1) repeat/Thrombospondin type-1 (TSP1) repeat superfamily</fullName>
    </submittedName>
</protein>
<evidence type="ECO:0000256" key="3">
    <source>
        <dbReference type="SAM" id="MobiDB-lite"/>
    </source>
</evidence>
<dbReference type="Gene3D" id="2.20.100.10">
    <property type="entry name" value="Thrombospondin type-1 (TSP1) repeat"/>
    <property type="match status" value="1"/>
</dbReference>